<evidence type="ECO:0000313" key="3">
    <source>
        <dbReference type="EMBL" id="MDT0462169.1"/>
    </source>
</evidence>
<dbReference type="InterPro" id="IPR001480">
    <property type="entry name" value="Bulb-type_lectin_dom"/>
</dbReference>
<dbReference type="Gene3D" id="2.90.10.10">
    <property type="entry name" value="Bulb-type lectin domain"/>
    <property type="match status" value="2"/>
</dbReference>
<feature type="compositionally biased region" description="Low complexity" evidence="1">
    <location>
        <begin position="72"/>
        <end position="92"/>
    </location>
</feature>
<comment type="caution">
    <text evidence="3">The sequence shown here is derived from an EMBL/GenBank/DDBJ whole genome shotgun (WGS) entry which is preliminary data.</text>
</comment>
<dbReference type="SUPFAM" id="SSF51110">
    <property type="entry name" value="alpha-D-mannose-specific plant lectins"/>
    <property type="match status" value="1"/>
</dbReference>
<feature type="domain" description="Bulb-type lectin" evidence="2">
    <location>
        <begin position="421"/>
        <end position="527"/>
    </location>
</feature>
<gene>
    <name evidence="3" type="ORF">RM764_03965</name>
</gene>
<feature type="region of interest" description="Disordered" evidence="1">
    <location>
        <begin position="1"/>
        <end position="136"/>
    </location>
</feature>
<dbReference type="Proteomes" id="UP001183809">
    <property type="component" value="Unassembled WGS sequence"/>
</dbReference>
<dbReference type="CDD" id="cd00028">
    <property type="entry name" value="B_lectin"/>
    <property type="match status" value="1"/>
</dbReference>
<organism evidence="3 4">
    <name type="scientific">Streptomyces gibsoniae</name>
    <dbReference type="NCBI Taxonomy" id="3075529"/>
    <lineage>
        <taxon>Bacteria</taxon>
        <taxon>Bacillati</taxon>
        <taxon>Actinomycetota</taxon>
        <taxon>Actinomycetes</taxon>
        <taxon>Kitasatosporales</taxon>
        <taxon>Streptomycetaceae</taxon>
        <taxon>Streptomyces</taxon>
    </lineage>
</organism>
<dbReference type="RefSeq" id="WP_311691880.1">
    <property type="nucleotide sequence ID" value="NZ_JAVREY010000003.1"/>
</dbReference>
<keyword evidence="4" id="KW-1185">Reference proteome</keyword>
<dbReference type="SMART" id="SM00108">
    <property type="entry name" value="B_lectin"/>
    <property type="match status" value="1"/>
</dbReference>
<reference evidence="4" key="1">
    <citation type="submission" date="2023-07" db="EMBL/GenBank/DDBJ databases">
        <title>30 novel species of actinomycetes from the DSMZ collection.</title>
        <authorList>
            <person name="Nouioui I."/>
        </authorList>
    </citation>
    <scope>NUCLEOTIDE SEQUENCE [LARGE SCALE GENOMIC DNA]</scope>
    <source>
        <strain evidence="4">DSM 41699</strain>
    </source>
</reference>
<feature type="compositionally biased region" description="Polar residues" evidence="1">
    <location>
        <begin position="1"/>
        <end position="17"/>
    </location>
</feature>
<dbReference type="InterPro" id="IPR036426">
    <property type="entry name" value="Bulb-type_lectin_dom_sf"/>
</dbReference>
<proteinExistence type="predicted"/>
<dbReference type="EMBL" id="JAVREY010000003">
    <property type="protein sequence ID" value="MDT0462169.1"/>
    <property type="molecule type" value="Genomic_DNA"/>
</dbReference>
<feature type="compositionally biased region" description="Low complexity" evidence="1">
    <location>
        <begin position="339"/>
        <end position="361"/>
    </location>
</feature>
<feature type="compositionally biased region" description="Pro residues" evidence="1">
    <location>
        <begin position="123"/>
        <end position="132"/>
    </location>
</feature>
<feature type="compositionally biased region" description="Low complexity" evidence="1">
    <location>
        <begin position="160"/>
        <end position="169"/>
    </location>
</feature>
<evidence type="ECO:0000259" key="2">
    <source>
        <dbReference type="PROSITE" id="PS50927"/>
    </source>
</evidence>
<dbReference type="PROSITE" id="PS50927">
    <property type="entry name" value="BULB_LECTIN"/>
    <property type="match status" value="1"/>
</dbReference>
<sequence>MRQTQGSPARASDTGTDNEVESWGTMTGDDLKAWGMDSLYEAADAETDEERAHPGAPGADEAPATATEDHGAAASVAEDGAAPAAAEQAVPATPDSEAEAAPQPMEETAAGSDNPAPGLVAPDTPPPLPSEQPSPVVASAHGVEYGVAAVVAEEATATAEASELSVSASEEIRPESLTGSAPAAAVDAEAAPAAAIGAEAATVAMEREASVIAAEAAPVAVEVQVAGIGAEAAPAAVERKAPVIAAEAAPAPAISTEAAPVAAVRQAPAIGTQAASVAADRATRNVRRSGRPLLAAASAAGVLLVGGGLLLFGRGPEDQKQQAEQHDTPVRAALGTEDAGAGTPDASAGTTGTSALTSTGTGKHRGSAAKNEKQAVTASPSAVPQHRKTPKHAVPRSSAVPVRHTVTSPRHSADPHAHATTVVIQATRTLSAGQSWSATLAHLTMQGDGNLVIYDEQGHARWASNTFGAGNHAVFQADGNLVVYNSANQAVWSSGTEGHNGAELVLQNDGNVVISQDGAALWASGTQH</sequence>
<feature type="compositionally biased region" description="Basic residues" evidence="1">
    <location>
        <begin position="385"/>
        <end position="394"/>
    </location>
</feature>
<accession>A0ABU2TMK4</accession>
<evidence type="ECO:0000256" key="1">
    <source>
        <dbReference type="SAM" id="MobiDB-lite"/>
    </source>
</evidence>
<protein>
    <recommendedName>
        <fullName evidence="2">Bulb-type lectin domain-containing protein</fullName>
    </recommendedName>
</protein>
<name>A0ABU2TMK4_9ACTN</name>
<feature type="region of interest" description="Disordered" evidence="1">
    <location>
        <begin position="160"/>
        <end position="184"/>
    </location>
</feature>
<evidence type="ECO:0000313" key="4">
    <source>
        <dbReference type="Proteomes" id="UP001183809"/>
    </source>
</evidence>
<feature type="region of interest" description="Disordered" evidence="1">
    <location>
        <begin position="335"/>
        <end position="401"/>
    </location>
</feature>